<dbReference type="SUPFAM" id="SSF50978">
    <property type="entry name" value="WD40 repeat-like"/>
    <property type="match status" value="1"/>
</dbReference>
<accession>A0A453GM98</accession>
<organism evidence="1 2">
    <name type="scientific">Aegilops tauschii subsp. strangulata</name>
    <name type="common">Goatgrass</name>
    <dbReference type="NCBI Taxonomy" id="200361"/>
    <lineage>
        <taxon>Eukaryota</taxon>
        <taxon>Viridiplantae</taxon>
        <taxon>Streptophyta</taxon>
        <taxon>Embryophyta</taxon>
        <taxon>Tracheophyta</taxon>
        <taxon>Spermatophyta</taxon>
        <taxon>Magnoliopsida</taxon>
        <taxon>Liliopsida</taxon>
        <taxon>Poales</taxon>
        <taxon>Poaceae</taxon>
        <taxon>BOP clade</taxon>
        <taxon>Pooideae</taxon>
        <taxon>Triticodae</taxon>
        <taxon>Triticeae</taxon>
        <taxon>Triticinae</taxon>
        <taxon>Aegilops</taxon>
    </lineage>
</organism>
<dbReference type="AlphaFoldDB" id="A0A453GM98"/>
<dbReference type="InterPro" id="IPR036322">
    <property type="entry name" value="WD40_repeat_dom_sf"/>
</dbReference>
<sequence length="112" mass="11758">GSDGHILGWDRHIARSRLPREVNAQAMGVPCLCMAGDLVCTGSIDKTIGLWCRQPCGGLAKVGAVGGQEGPVKCTQASLFRASNGYMVYISGLDKSIRVLCVPNGANGDERP</sequence>
<dbReference type="PANTHER" id="PTHR22844:SF340">
    <property type="entry name" value="OS01G0946100 PROTEIN"/>
    <property type="match status" value="1"/>
</dbReference>
<protein>
    <submittedName>
        <fullName evidence="1">Uncharacterized protein</fullName>
    </submittedName>
</protein>
<dbReference type="Gene3D" id="2.130.10.10">
    <property type="entry name" value="YVTN repeat-like/Quinoprotein amine dehydrogenase"/>
    <property type="match status" value="1"/>
</dbReference>
<dbReference type="InterPro" id="IPR045182">
    <property type="entry name" value="JINGUBANG-like"/>
</dbReference>
<reference evidence="1" key="5">
    <citation type="journal article" date="2021" name="G3 (Bethesda)">
        <title>Aegilops tauschii genome assembly Aet v5.0 features greater sequence contiguity and improved annotation.</title>
        <authorList>
            <person name="Wang L."/>
            <person name="Zhu T."/>
            <person name="Rodriguez J.C."/>
            <person name="Deal K.R."/>
            <person name="Dubcovsky J."/>
            <person name="McGuire P.E."/>
            <person name="Lux T."/>
            <person name="Spannagl M."/>
            <person name="Mayer K.F.X."/>
            <person name="Baldrich P."/>
            <person name="Meyers B.C."/>
            <person name="Huo N."/>
            <person name="Gu Y.Q."/>
            <person name="Zhou H."/>
            <person name="Devos K.M."/>
            <person name="Bennetzen J.L."/>
            <person name="Unver T."/>
            <person name="Budak H."/>
            <person name="Gulick P.J."/>
            <person name="Galiba G."/>
            <person name="Kalapos B."/>
            <person name="Nelson D.R."/>
            <person name="Li P."/>
            <person name="You F.M."/>
            <person name="Luo M.C."/>
            <person name="Dvorak J."/>
        </authorList>
    </citation>
    <scope>NUCLEOTIDE SEQUENCE [LARGE SCALE GENOMIC DNA]</scope>
    <source>
        <strain evidence="1">cv. AL8/78</strain>
    </source>
</reference>
<evidence type="ECO:0000313" key="2">
    <source>
        <dbReference type="Proteomes" id="UP000015105"/>
    </source>
</evidence>
<evidence type="ECO:0000313" key="1">
    <source>
        <dbReference type="EnsemblPlants" id="AET3Gv21107500.1"/>
    </source>
</evidence>
<keyword evidence="2" id="KW-1185">Reference proteome</keyword>
<reference evidence="2" key="2">
    <citation type="journal article" date="2017" name="Nat. Plants">
        <title>The Aegilops tauschii genome reveals multiple impacts of transposons.</title>
        <authorList>
            <person name="Zhao G."/>
            <person name="Zou C."/>
            <person name="Li K."/>
            <person name="Wang K."/>
            <person name="Li T."/>
            <person name="Gao L."/>
            <person name="Zhang X."/>
            <person name="Wang H."/>
            <person name="Yang Z."/>
            <person name="Liu X."/>
            <person name="Jiang W."/>
            <person name="Mao L."/>
            <person name="Kong X."/>
            <person name="Jiao Y."/>
            <person name="Jia J."/>
        </authorList>
    </citation>
    <scope>NUCLEOTIDE SEQUENCE [LARGE SCALE GENOMIC DNA]</scope>
    <source>
        <strain evidence="2">cv. AL8/78</strain>
    </source>
</reference>
<proteinExistence type="predicted"/>
<dbReference type="PANTHER" id="PTHR22844">
    <property type="entry name" value="F-BOX AND WD40 DOMAIN PROTEIN"/>
    <property type="match status" value="1"/>
</dbReference>
<reference evidence="1" key="4">
    <citation type="submission" date="2019-03" db="UniProtKB">
        <authorList>
            <consortium name="EnsemblPlants"/>
        </authorList>
    </citation>
    <scope>IDENTIFICATION</scope>
</reference>
<dbReference type="EnsemblPlants" id="AET3Gv21107500.1">
    <property type="protein sequence ID" value="AET3Gv21107500.1"/>
    <property type="gene ID" value="AET3Gv21107500"/>
</dbReference>
<name>A0A453GM98_AEGTS</name>
<dbReference type="Gramene" id="AET3Gv21107500.1">
    <property type="protein sequence ID" value="AET3Gv21107500.1"/>
    <property type="gene ID" value="AET3Gv21107500"/>
</dbReference>
<dbReference type="InterPro" id="IPR015943">
    <property type="entry name" value="WD40/YVTN_repeat-like_dom_sf"/>
</dbReference>
<dbReference type="STRING" id="200361.A0A453GM98"/>
<reference evidence="2" key="1">
    <citation type="journal article" date="2014" name="Science">
        <title>Ancient hybridizations among the ancestral genomes of bread wheat.</title>
        <authorList>
            <consortium name="International Wheat Genome Sequencing Consortium,"/>
            <person name="Marcussen T."/>
            <person name="Sandve S.R."/>
            <person name="Heier L."/>
            <person name="Spannagl M."/>
            <person name="Pfeifer M."/>
            <person name="Jakobsen K.S."/>
            <person name="Wulff B.B."/>
            <person name="Steuernagel B."/>
            <person name="Mayer K.F."/>
            <person name="Olsen O.A."/>
        </authorList>
    </citation>
    <scope>NUCLEOTIDE SEQUENCE [LARGE SCALE GENOMIC DNA]</scope>
    <source>
        <strain evidence="2">cv. AL8/78</strain>
    </source>
</reference>
<reference evidence="1" key="3">
    <citation type="journal article" date="2017" name="Nature">
        <title>Genome sequence of the progenitor of the wheat D genome Aegilops tauschii.</title>
        <authorList>
            <person name="Luo M.C."/>
            <person name="Gu Y.Q."/>
            <person name="Puiu D."/>
            <person name="Wang H."/>
            <person name="Twardziok S.O."/>
            <person name="Deal K.R."/>
            <person name="Huo N."/>
            <person name="Zhu T."/>
            <person name="Wang L."/>
            <person name="Wang Y."/>
            <person name="McGuire P.E."/>
            <person name="Liu S."/>
            <person name="Long H."/>
            <person name="Ramasamy R.K."/>
            <person name="Rodriguez J.C."/>
            <person name="Van S.L."/>
            <person name="Yuan L."/>
            <person name="Wang Z."/>
            <person name="Xia Z."/>
            <person name="Xiao L."/>
            <person name="Anderson O.D."/>
            <person name="Ouyang S."/>
            <person name="Liang Y."/>
            <person name="Zimin A.V."/>
            <person name="Pertea G."/>
            <person name="Qi P."/>
            <person name="Bennetzen J.L."/>
            <person name="Dai X."/>
            <person name="Dawson M.W."/>
            <person name="Muller H.G."/>
            <person name="Kugler K."/>
            <person name="Rivarola-Duarte L."/>
            <person name="Spannagl M."/>
            <person name="Mayer K.F.X."/>
            <person name="Lu F.H."/>
            <person name="Bevan M.W."/>
            <person name="Leroy P."/>
            <person name="Li P."/>
            <person name="You F.M."/>
            <person name="Sun Q."/>
            <person name="Liu Z."/>
            <person name="Lyons E."/>
            <person name="Wicker T."/>
            <person name="Salzberg S.L."/>
            <person name="Devos K.M."/>
            <person name="Dvorak J."/>
        </authorList>
    </citation>
    <scope>NUCLEOTIDE SEQUENCE [LARGE SCALE GENOMIC DNA]</scope>
    <source>
        <strain evidence="1">cv. AL8/78</strain>
    </source>
</reference>
<dbReference type="Proteomes" id="UP000015105">
    <property type="component" value="Chromosome 3D"/>
</dbReference>